<accession>A0A2U8DH30</accession>
<dbReference type="UniPathway" id="UPA00048">
    <property type="reaction ID" value="UER00071"/>
</dbReference>
<dbReference type="Pfam" id="PF00694">
    <property type="entry name" value="Aconitase_C"/>
    <property type="match status" value="1"/>
</dbReference>
<evidence type="ECO:0000256" key="10">
    <source>
        <dbReference type="HAMAP-Rule" id="MF_01031"/>
    </source>
</evidence>
<dbReference type="InterPro" id="IPR000573">
    <property type="entry name" value="AconitaseA/IPMdHydase_ssu_swvl"/>
</dbReference>
<proteinExistence type="inferred from homology"/>
<evidence type="ECO:0000256" key="6">
    <source>
        <dbReference type="ARBA" id="ARBA00022430"/>
    </source>
</evidence>
<evidence type="ECO:0000256" key="1">
    <source>
        <dbReference type="ARBA" id="ARBA00000491"/>
    </source>
</evidence>
<dbReference type="InterPro" id="IPR050075">
    <property type="entry name" value="LeuD"/>
</dbReference>
<dbReference type="NCBIfam" id="NF002458">
    <property type="entry name" value="PRK01641.1"/>
    <property type="match status" value="1"/>
</dbReference>
<dbReference type="NCBIfam" id="TIGR00171">
    <property type="entry name" value="leuD"/>
    <property type="match status" value="1"/>
</dbReference>
<name>A0A2U8DH30_9GAMM</name>
<dbReference type="Proteomes" id="UP000244884">
    <property type="component" value="Plasmid unnamed1"/>
</dbReference>
<dbReference type="GO" id="GO:0003861">
    <property type="term" value="F:3-isopropylmalate dehydratase activity"/>
    <property type="evidence" value="ECO:0007669"/>
    <property type="project" value="UniProtKB-UniRule"/>
</dbReference>
<dbReference type="GO" id="GO:0009098">
    <property type="term" value="P:L-leucine biosynthetic process"/>
    <property type="evidence" value="ECO:0007669"/>
    <property type="project" value="UniProtKB-UniRule"/>
</dbReference>
<keyword evidence="12" id="KW-0614">Plasmid</keyword>
<keyword evidence="8 10" id="KW-0456">Lyase</keyword>
<dbReference type="CDD" id="cd01577">
    <property type="entry name" value="IPMI_Swivel"/>
    <property type="match status" value="1"/>
</dbReference>
<evidence type="ECO:0000256" key="2">
    <source>
        <dbReference type="ARBA" id="ARBA00002695"/>
    </source>
</evidence>
<dbReference type="GO" id="GO:0009316">
    <property type="term" value="C:3-isopropylmalate dehydratase complex"/>
    <property type="evidence" value="ECO:0007669"/>
    <property type="project" value="InterPro"/>
</dbReference>
<comment type="similarity">
    <text evidence="4 10">Belongs to the LeuD family. LeuD type 1 subfamily.</text>
</comment>
<dbReference type="InterPro" id="IPR033940">
    <property type="entry name" value="IPMI_Swivel"/>
</dbReference>
<comment type="pathway">
    <text evidence="3 10">Amino-acid biosynthesis; L-leucine biosynthesis; L-leucine from 3-methyl-2-oxobutanoate: step 2/4.</text>
</comment>
<evidence type="ECO:0000256" key="7">
    <source>
        <dbReference type="ARBA" id="ARBA00022605"/>
    </source>
</evidence>
<protein>
    <recommendedName>
        <fullName evidence="10">3-isopropylmalate dehydratase small subunit</fullName>
        <ecNumber evidence="10">4.2.1.33</ecNumber>
    </recommendedName>
    <alternativeName>
        <fullName evidence="10">Alpha-IPM isomerase</fullName>
        <shortName evidence="10">IPMI</shortName>
    </alternativeName>
    <alternativeName>
        <fullName evidence="10">Isopropylmalate isomerase</fullName>
    </alternativeName>
</protein>
<dbReference type="InterPro" id="IPR004431">
    <property type="entry name" value="3-IsopropMal_deHydase_ssu"/>
</dbReference>
<dbReference type="EMBL" id="CP029162">
    <property type="protein sequence ID" value="AWH90781.1"/>
    <property type="molecule type" value="Genomic_DNA"/>
</dbReference>
<comment type="function">
    <text evidence="2 10">Catalyzes the isomerization between 2-isopropylmalate and 3-isopropylmalate, via the formation of 2-isopropylmaleate.</text>
</comment>
<dbReference type="SUPFAM" id="SSF52016">
    <property type="entry name" value="LeuD/IlvD-like"/>
    <property type="match status" value="1"/>
</dbReference>
<comment type="subunit">
    <text evidence="5 10">Heterodimer of LeuC and LeuD.</text>
</comment>
<keyword evidence="9 10" id="KW-0100">Branched-chain amino acid biosynthesis</keyword>
<evidence type="ECO:0000256" key="5">
    <source>
        <dbReference type="ARBA" id="ARBA00011271"/>
    </source>
</evidence>
<dbReference type="PANTHER" id="PTHR43345">
    <property type="entry name" value="3-ISOPROPYLMALATE DEHYDRATASE SMALL SUBUNIT 2-RELATED-RELATED"/>
    <property type="match status" value="1"/>
</dbReference>
<dbReference type="RefSeq" id="WP_158341550.1">
    <property type="nucleotide sequence ID" value="NZ_CP029162.1"/>
</dbReference>
<evidence type="ECO:0000313" key="12">
    <source>
        <dbReference type="EMBL" id="AWH90781.1"/>
    </source>
</evidence>
<dbReference type="AlphaFoldDB" id="A0A2U8DH30"/>
<comment type="catalytic activity">
    <reaction evidence="1 10">
        <text>(2R,3S)-3-isopropylmalate = (2S)-2-isopropylmalate</text>
        <dbReference type="Rhea" id="RHEA:32287"/>
        <dbReference type="ChEBI" id="CHEBI:1178"/>
        <dbReference type="ChEBI" id="CHEBI:35121"/>
        <dbReference type="EC" id="4.2.1.33"/>
    </reaction>
</comment>
<geneLocation type="plasmid" evidence="12">
    <name>unnamed1</name>
</geneLocation>
<dbReference type="HAMAP" id="MF_01031">
    <property type="entry name" value="LeuD_type1"/>
    <property type="match status" value="1"/>
</dbReference>
<dbReference type="Gene3D" id="3.20.19.10">
    <property type="entry name" value="Aconitase, domain 4"/>
    <property type="match status" value="1"/>
</dbReference>
<keyword evidence="7 10" id="KW-0028">Amino-acid biosynthesis</keyword>
<dbReference type="OrthoDB" id="9777465at2"/>
<organism evidence="12 13">
    <name type="scientific">Buchnera aphidicola</name>
    <name type="common">Melanaphis sacchari</name>
    <dbReference type="NCBI Taxonomy" id="2173854"/>
    <lineage>
        <taxon>Bacteria</taxon>
        <taxon>Pseudomonadati</taxon>
        <taxon>Pseudomonadota</taxon>
        <taxon>Gammaproteobacteria</taxon>
        <taxon>Enterobacterales</taxon>
        <taxon>Erwiniaceae</taxon>
        <taxon>Buchnera</taxon>
    </lineage>
</organism>
<dbReference type="InterPro" id="IPR015928">
    <property type="entry name" value="Aconitase/3IPM_dehydase_swvl"/>
</dbReference>
<evidence type="ECO:0000313" key="13">
    <source>
        <dbReference type="Proteomes" id="UP000244884"/>
    </source>
</evidence>
<evidence type="ECO:0000259" key="11">
    <source>
        <dbReference type="Pfam" id="PF00694"/>
    </source>
</evidence>
<evidence type="ECO:0000256" key="8">
    <source>
        <dbReference type="ARBA" id="ARBA00023239"/>
    </source>
</evidence>
<evidence type="ECO:0000256" key="9">
    <source>
        <dbReference type="ARBA" id="ARBA00023304"/>
    </source>
</evidence>
<dbReference type="PANTHER" id="PTHR43345:SF5">
    <property type="entry name" value="3-ISOPROPYLMALATE DEHYDRATASE SMALL SUBUNIT"/>
    <property type="match status" value="1"/>
</dbReference>
<feature type="domain" description="Aconitase A/isopropylmalate dehydratase small subunit swivel" evidence="11">
    <location>
        <begin position="3"/>
        <end position="124"/>
    </location>
</feature>
<evidence type="ECO:0000256" key="4">
    <source>
        <dbReference type="ARBA" id="ARBA00009845"/>
    </source>
</evidence>
<gene>
    <name evidence="10 12" type="primary">leuD</name>
    <name evidence="12" type="ORF">DD681_03075</name>
</gene>
<evidence type="ECO:0000256" key="3">
    <source>
        <dbReference type="ARBA" id="ARBA00004729"/>
    </source>
</evidence>
<reference evidence="12 13" key="1">
    <citation type="submission" date="2018-04" db="EMBL/GenBank/DDBJ databases">
        <title>Genome sequence of Buchnera aphidicola from Melaphis sacchari.</title>
        <authorList>
            <person name="Geib S.M."/>
            <person name="Palmer N.A."/>
            <person name="Sattler S.E."/>
            <person name="Sarath G."/>
        </authorList>
    </citation>
    <scope>NUCLEOTIDE SEQUENCE [LARGE SCALE GENOMIC DNA]</scope>
    <source>
        <strain evidence="12 13">LSU</strain>
        <plasmid evidence="12 13">unnamed1</plasmid>
    </source>
</reference>
<dbReference type="EC" id="4.2.1.33" evidence="10"/>
<dbReference type="FunFam" id="3.20.19.10:FF:000003">
    <property type="entry name" value="3-isopropylmalate dehydratase small subunit"/>
    <property type="match status" value="1"/>
</dbReference>
<sequence>MFKFTEHSGIVAPLNVSNVDTDVIIPKQFLQRVNKNGLGKYLFHDWRFIDKNQKIANSDFILNKKFYKKSTILLTQENFGCGSSREHAVWALLDYGFRVIIAPSFSDIFYNNSFNNKLLLIILDQKDIDFLFDVVNKEMGIYLNVDLINNKISIKNINFSFKIDDFRRLFFLNNLDAIDLTMKLERKIKLYEESISSFFLNRRNFTS</sequence>
<keyword evidence="6 10" id="KW-0432">Leucine biosynthesis</keyword>